<evidence type="ECO:0000256" key="4">
    <source>
        <dbReference type="ARBA" id="ARBA00022833"/>
    </source>
</evidence>
<dbReference type="EMBL" id="MLKD01000014">
    <property type="protein sequence ID" value="OQE19880.1"/>
    <property type="molecule type" value="Genomic_DNA"/>
</dbReference>
<organism evidence="11 12">
    <name type="scientific">Penicillium steckii</name>
    <dbReference type="NCBI Taxonomy" id="303698"/>
    <lineage>
        <taxon>Eukaryota</taxon>
        <taxon>Fungi</taxon>
        <taxon>Dikarya</taxon>
        <taxon>Ascomycota</taxon>
        <taxon>Pezizomycotina</taxon>
        <taxon>Eurotiomycetes</taxon>
        <taxon>Eurotiomycetidae</taxon>
        <taxon>Eurotiales</taxon>
        <taxon>Aspergillaceae</taxon>
        <taxon>Penicillium</taxon>
    </lineage>
</organism>
<accession>A0A1V6T1U2</accession>
<keyword evidence="5" id="KW-0442">Lipid degradation</keyword>
<dbReference type="GO" id="GO:0008270">
    <property type="term" value="F:zinc ion binding"/>
    <property type="evidence" value="ECO:0007669"/>
    <property type="project" value="UniProtKB-KW"/>
</dbReference>
<dbReference type="GO" id="GO:0016042">
    <property type="term" value="P:lipid catabolic process"/>
    <property type="evidence" value="ECO:0007669"/>
    <property type="project" value="UniProtKB-KW"/>
</dbReference>
<dbReference type="Gene3D" id="3.40.1090.10">
    <property type="entry name" value="Cytosolic phospholipase A2 catalytic domain"/>
    <property type="match status" value="1"/>
</dbReference>
<dbReference type="PROSITE" id="PS00518">
    <property type="entry name" value="ZF_RING_1"/>
    <property type="match status" value="1"/>
</dbReference>
<dbReference type="Pfam" id="PF01734">
    <property type="entry name" value="Patatin"/>
    <property type="match status" value="1"/>
</dbReference>
<evidence type="ECO:0000259" key="9">
    <source>
        <dbReference type="PROSITE" id="PS50089"/>
    </source>
</evidence>
<proteinExistence type="predicted"/>
<dbReference type="GO" id="GO:0019369">
    <property type="term" value="P:arachidonate metabolic process"/>
    <property type="evidence" value="ECO:0007669"/>
    <property type="project" value="TreeGrafter"/>
</dbReference>
<dbReference type="InterPro" id="IPR017907">
    <property type="entry name" value="Znf_RING_CS"/>
</dbReference>
<dbReference type="PANTHER" id="PTHR24185">
    <property type="entry name" value="CALCIUM-INDEPENDENT PHOSPHOLIPASE A2-GAMMA"/>
    <property type="match status" value="1"/>
</dbReference>
<comment type="caution">
    <text evidence="8">Lacks conserved residue(s) required for the propagation of feature annotation.</text>
</comment>
<dbReference type="SUPFAM" id="SSF52151">
    <property type="entry name" value="FabD/lysophospholipase-like"/>
    <property type="match status" value="1"/>
</dbReference>
<evidence type="ECO:0000259" key="10">
    <source>
        <dbReference type="PROSITE" id="PS51635"/>
    </source>
</evidence>
<evidence type="ECO:0000256" key="1">
    <source>
        <dbReference type="ARBA" id="ARBA00022723"/>
    </source>
</evidence>
<dbReference type="InterPro" id="IPR016035">
    <property type="entry name" value="Acyl_Trfase/lysoPLipase"/>
</dbReference>
<evidence type="ECO:0000313" key="12">
    <source>
        <dbReference type="Proteomes" id="UP000191285"/>
    </source>
</evidence>
<keyword evidence="4" id="KW-0862">Zinc</keyword>
<feature type="short sequence motif" description="GXGXXG" evidence="8">
    <location>
        <begin position="350"/>
        <end position="355"/>
    </location>
</feature>
<evidence type="ECO:0000256" key="8">
    <source>
        <dbReference type="PROSITE-ProRule" id="PRU01161"/>
    </source>
</evidence>
<dbReference type="GO" id="GO:0046486">
    <property type="term" value="P:glycerolipid metabolic process"/>
    <property type="evidence" value="ECO:0007669"/>
    <property type="project" value="UniProtKB-ARBA"/>
</dbReference>
<protein>
    <recommendedName>
        <fullName evidence="13">PNPLA domain-containing protein</fullName>
    </recommendedName>
</protein>
<dbReference type="InterPro" id="IPR001841">
    <property type="entry name" value="Znf_RING"/>
</dbReference>
<keyword evidence="3" id="KW-0378">Hydrolase</keyword>
<feature type="domain" description="RING-type" evidence="9">
    <location>
        <begin position="281"/>
        <end position="326"/>
    </location>
</feature>
<reference evidence="12" key="1">
    <citation type="journal article" date="2017" name="Nat. Microbiol.">
        <title>Global analysis of biosynthetic gene clusters reveals vast potential of secondary metabolite production in Penicillium species.</title>
        <authorList>
            <person name="Nielsen J.C."/>
            <person name="Grijseels S."/>
            <person name="Prigent S."/>
            <person name="Ji B."/>
            <person name="Dainat J."/>
            <person name="Nielsen K.F."/>
            <person name="Frisvad J.C."/>
            <person name="Workman M."/>
            <person name="Nielsen J."/>
        </authorList>
    </citation>
    <scope>NUCLEOTIDE SEQUENCE [LARGE SCALE GENOMIC DNA]</scope>
    <source>
        <strain evidence="12">IBT 24891</strain>
    </source>
</reference>
<keyword evidence="6" id="KW-0443">Lipid metabolism</keyword>
<dbReference type="GO" id="GO:0016020">
    <property type="term" value="C:membrane"/>
    <property type="evidence" value="ECO:0007669"/>
    <property type="project" value="TreeGrafter"/>
</dbReference>
<dbReference type="PROSITE" id="PS51635">
    <property type="entry name" value="PNPLA"/>
    <property type="match status" value="1"/>
</dbReference>
<name>A0A1V6T1U2_9EURO</name>
<keyword evidence="2 7" id="KW-0863">Zinc-finger</keyword>
<evidence type="ECO:0000256" key="5">
    <source>
        <dbReference type="ARBA" id="ARBA00022963"/>
    </source>
</evidence>
<sequence length="556" mass="62076">MFVDVICIFAEDVGGPDEVYRMLSLWTTIGTASSLPCDIRPRVLIVVNGDNPSIIHRVLEENCFLSDLQAQYSSLHKTFRDIRFSPLPSDELSAEARFLSLNADISRQLHDARFTRLRHQAMFCAAHMAEFFKLAARNLTNTSLGQFNFVAFAREENPLDGAFRSHLLNFLNIGAKTKIPYGGLASHIASALLMDAYPPGMHDFCPRSVFRTLFYDACYAAHRKAYSTKELAITQCERIEERFCSLFRHMSSTRVSSSEVHKVNLGDYQKYWGWLRSNSTCLLCIRRSPEHILACGHSICDQCVQIYGRLSLTAEEEYIVPDCILCGASKDLTVQLKPPTAAPRVVSIDGGGPRGIIPLENLDILQRVLGPNLPLCHMIDLAVGCSSGGLIALSRFMLRMDNESCKSLFKTLAKKVFSPSLRKRFLHSWVSDSFYDVQPLEEALKNHYTPTQRMFDAPMSGVSACKVAVTTTTIKDGDTFIFANYNGTAPHRVESAYGRLRPNNDQEPFLWQIARATTAAPPSTAPVANVPEPRCVDIPWDRINDARLCSGDISVS</sequence>
<feature type="short sequence motif" description="GXSXG" evidence="8">
    <location>
        <begin position="384"/>
        <end position="388"/>
    </location>
</feature>
<dbReference type="GO" id="GO:0047499">
    <property type="term" value="F:calcium-independent phospholipase A2 activity"/>
    <property type="evidence" value="ECO:0007669"/>
    <property type="project" value="TreeGrafter"/>
</dbReference>
<evidence type="ECO:0000256" key="7">
    <source>
        <dbReference type="PROSITE-ProRule" id="PRU00175"/>
    </source>
</evidence>
<dbReference type="OrthoDB" id="194358at2759"/>
<dbReference type="AlphaFoldDB" id="A0A1V6T1U2"/>
<evidence type="ECO:0008006" key="13">
    <source>
        <dbReference type="Google" id="ProtNLM"/>
    </source>
</evidence>
<evidence type="ECO:0000256" key="3">
    <source>
        <dbReference type="ARBA" id="ARBA00022801"/>
    </source>
</evidence>
<dbReference type="InterPro" id="IPR002641">
    <property type="entry name" value="PNPLA_dom"/>
</dbReference>
<evidence type="ECO:0000256" key="2">
    <source>
        <dbReference type="ARBA" id="ARBA00022771"/>
    </source>
</evidence>
<evidence type="ECO:0000313" key="11">
    <source>
        <dbReference type="EMBL" id="OQE19880.1"/>
    </source>
</evidence>
<feature type="domain" description="PNPLA" evidence="10">
    <location>
        <begin position="346"/>
        <end position="556"/>
    </location>
</feature>
<dbReference type="Proteomes" id="UP000191285">
    <property type="component" value="Unassembled WGS sequence"/>
</dbReference>
<comment type="caution">
    <text evidence="11">The sequence shown here is derived from an EMBL/GenBank/DDBJ whole genome shotgun (WGS) entry which is preliminary data.</text>
</comment>
<gene>
    <name evidence="11" type="ORF">PENSTE_c014G03439</name>
</gene>
<dbReference type="PROSITE" id="PS50089">
    <property type="entry name" value="ZF_RING_2"/>
    <property type="match status" value="1"/>
</dbReference>
<keyword evidence="12" id="KW-1185">Reference proteome</keyword>
<dbReference type="STRING" id="303698.A0A1V6T1U2"/>
<dbReference type="PANTHER" id="PTHR24185:SF1">
    <property type="entry name" value="CALCIUM-INDEPENDENT PHOSPHOLIPASE A2-GAMMA"/>
    <property type="match status" value="1"/>
</dbReference>
<evidence type="ECO:0000256" key="6">
    <source>
        <dbReference type="ARBA" id="ARBA00023098"/>
    </source>
</evidence>
<keyword evidence="1" id="KW-0479">Metal-binding</keyword>